<evidence type="ECO:0000256" key="3">
    <source>
        <dbReference type="ARBA" id="ARBA00022989"/>
    </source>
</evidence>
<dbReference type="PANTHER" id="PTHR23502">
    <property type="entry name" value="MAJOR FACILITATOR SUPERFAMILY"/>
    <property type="match status" value="1"/>
</dbReference>
<dbReference type="GeneID" id="81596113"/>
<keyword evidence="7" id="KW-1185">Reference proteome</keyword>
<evidence type="ECO:0000256" key="4">
    <source>
        <dbReference type="ARBA" id="ARBA00023136"/>
    </source>
</evidence>
<dbReference type="RefSeq" id="XP_056769977.1">
    <property type="nucleotide sequence ID" value="XM_056905870.1"/>
</dbReference>
<comment type="subcellular location">
    <subcellularLocation>
        <location evidence="1">Membrane</location>
        <topology evidence="1">Multi-pass membrane protein</topology>
    </subcellularLocation>
</comment>
<gene>
    <name evidence="6" type="ORF">N7458_002487</name>
</gene>
<accession>A0AAD6CCX3</accession>
<reference evidence="6" key="1">
    <citation type="submission" date="2022-12" db="EMBL/GenBank/DDBJ databases">
        <authorList>
            <person name="Petersen C."/>
        </authorList>
    </citation>
    <scope>NUCLEOTIDE SEQUENCE</scope>
    <source>
        <strain evidence="6">IBT 16125</strain>
    </source>
</reference>
<feature type="transmembrane region" description="Helical" evidence="5">
    <location>
        <begin position="450"/>
        <end position="473"/>
    </location>
</feature>
<dbReference type="InterPro" id="IPR011701">
    <property type="entry name" value="MFS"/>
</dbReference>
<feature type="transmembrane region" description="Helical" evidence="5">
    <location>
        <begin position="230"/>
        <end position="251"/>
    </location>
</feature>
<evidence type="ECO:0000256" key="5">
    <source>
        <dbReference type="SAM" id="Phobius"/>
    </source>
</evidence>
<dbReference type="AlphaFoldDB" id="A0AAD6CCX3"/>
<proteinExistence type="predicted"/>
<dbReference type="InterPro" id="IPR036259">
    <property type="entry name" value="MFS_trans_sf"/>
</dbReference>
<feature type="transmembrane region" description="Helical" evidence="5">
    <location>
        <begin position="417"/>
        <end position="438"/>
    </location>
</feature>
<feature type="transmembrane region" description="Helical" evidence="5">
    <location>
        <begin position="141"/>
        <end position="159"/>
    </location>
</feature>
<evidence type="ECO:0000313" key="7">
    <source>
        <dbReference type="Proteomes" id="UP001213681"/>
    </source>
</evidence>
<evidence type="ECO:0000256" key="1">
    <source>
        <dbReference type="ARBA" id="ARBA00004141"/>
    </source>
</evidence>
<feature type="transmembrane region" description="Helical" evidence="5">
    <location>
        <begin position="480"/>
        <end position="499"/>
    </location>
</feature>
<feature type="transmembrane region" description="Helical" evidence="5">
    <location>
        <begin position="201"/>
        <end position="224"/>
    </location>
</feature>
<feature type="transmembrane region" description="Helical" evidence="5">
    <location>
        <begin position="337"/>
        <end position="363"/>
    </location>
</feature>
<dbReference type="PANTHER" id="PTHR23502:SF29">
    <property type="entry name" value="TRANSPORTER, PUTATIVE (AFU_ORTHOLOGUE AFUA_6G06680)-RELATED"/>
    <property type="match status" value="1"/>
</dbReference>
<feature type="transmembrane region" description="Helical" evidence="5">
    <location>
        <begin position="375"/>
        <end position="396"/>
    </location>
</feature>
<keyword evidence="3 5" id="KW-1133">Transmembrane helix</keyword>
<dbReference type="EMBL" id="JAPVEA010000002">
    <property type="protein sequence ID" value="KAJ5460935.1"/>
    <property type="molecule type" value="Genomic_DNA"/>
</dbReference>
<dbReference type="Proteomes" id="UP001213681">
    <property type="component" value="Unassembled WGS sequence"/>
</dbReference>
<dbReference type="SUPFAM" id="SSF103473">
    <property type="entry name" value="MFS general substrate transporter"/>
    <property type="match status" value="1"/>
</dbReference>
<evidence type="ECO:0000256" key="2">
    <source>
        <dbReference type="ARBA" id="ARBA00022692"/>
    </source>
</evidence>
<feature type="transmembrane region" description="Helical" evidence="5">
    <location>
        <begin position="76"/>
        <end position="103"/>
    </location>
</feature>
<organism evidence="6 7">
    <name type="scientific">Penicillium daleae</name>
    <dbReference type="NCBI Taxonomy" id="63821"/>
    <lineage>
        <taxon>Eukaryota</taxon>
        <taxon>Fungi</taxon>
        <taxon>Dikarya</taxon>
        <taxon>Ascomycota</taxon>
        <taxon>Pezizomycotina</taxon>
        <taxon>Eurotiomycetes</taxon>
        <taxon>Eurotiomycetidae</taxon>
        <taxon>Eurotiales</taxon>
        <taxon>Aspergillaceae</taxon>
        <taxon>Penicillium</taxon>
    </lineage>
</organism>
<keyword evidence="4 5" id="KW-0472">Membrane</keyword>
<keyword evidence="2 5" id="KW-0812">Transmembrane</keyword>
<sequence>MGLGILEPRIVVSGYRVPGTVLLDSDAMTSEEAIRLEAAGLKKGSGKNAEVVLVPQPSSDPNDPLNWPLWQRDLILLFYCYCTLCCIGGVGPILSSMVIPLIMEWKITFTDASLLLGYQLCAVGAVGVVVSACARKYGKRPTLLWSISCAFGGTIWAARAQSYGSMLGARVMQGLGIAMFESVTYAIVGDMYHVHQRGTRMTFYIMAQSGIAQLPTTIAGKITMDLGWRWVFYLLSIFMGIAWIVAVFFGWETQFNRKAIYNLDIGFQNDIDDVMERVTDDGVMEPKKPEQTPPVTTEGKTRESYAQRLRPFHGVFTDDALWKMIVKPFYILINPAILWSCLIIAFTTVWIVVISSVIAQAFAVPPFSLTIAQQGYMSAGPLVGGLLGCICCGLVCDPIARYLTKKNKGIYEPEFRLPMMIAVPVVSTMGYFLFGNLIQQGQNPVCASVMFGLVFVSVQFAAVSTGSYIIDAFRDINVEVFIISMTLKNFMFFGFTFFLNDWFAAAGPAKMFDTIGGVQLALSLTTIPIYIFGKRIRAWWHSYNLLVANEVL</sequence>
<protein>
    <submittedName>
        <fullName evidence="6">MFS general substrate transporter</fullName>
    </submittedName>
</protein>
<feature type="transmembrane region" description="Helical" evidence="5">
    <location>
        <begin position="171"/>
        <end position="189"/>
    </location>
</feature>
<dbReference type="GO" id="GO:0022857">
    <property type="term" value="F:transmembrane transporter activity"/>
    <property type="evidence" value="ECO:0007669"/>
    <property type="project" value="InterPro"/>
</dbReference>
<feature type="transmembrane region" description="Helical" evidence="5">
    <location>
        <begin position="511"/>
        <end position="532"/>
    </location>
</feature>
<dbReference type="Pfam" id="PF07690">
    <property type="entry name" value="MFS_1"/>
    <property type="match status" value="1"/>
</dbReference>
<comment type="caution">
    <text evidence="6">The sequence shown here is derived from an EMBL/GenBank/DDBJ whole genome shotgun (WGS) entry which is preliminary data.</text>
</comment>
<reference evidence="6" key="2">
    <citation type="journal article" date="2023" name="IMA Fungus">
        <title>Comparative genomic study of the Penicillium genus elucidates a diverse pangenome and 15 lateral gene transfer events.</title>
        <authorList>
            <person name="Petersen C."/>
            <person name="Sorensen T."/>
            <person name="Nielsen M.R."/>
            <person name="Sondergaard T.E."/>
            <person name="Sorensen J.L."/>
            <person name="Fitzpatrick D.A."/>
            <person name="Frisvad J.C."/>
            <person name="Nielsen K.L."/>
        </authorList>
    </citation>
    <scope>NUCLEOTIDE SEQUENCE</scope>
    <source>
        <strain evidence="6">IBT 16125</strain>
    </source>
</reference>
<evidence type="ECO:0000313" key="6">
    <source>
        <dbReference type="EMBL" id="KAJ5460935.1"/>
    </source>
</evidence>
<dbReference type="Gene3D" id="1.20.1250.20">
    <property type="entry name" value="MFS general substrate transporter like domains"/>
    <property type="match status" value="1"/>
</dbReference>
<feature type="transmembrane region" description="Helical" evidence="5">
    <location>
        <begin position="115"/>
        <end position="134"/>
    </location>
</feature>
<name>A0AAD6CCX3_9EURO</name>
<dbReference type="GO" id="GO:0005886">
    <property type="term" value="C:plasma membrane"/>
    <property type="evidence" value="ECO:0007669"/>
    <property type="project" value="TreeGrafter"/>
</dbReference>